<dbReference type="EMBL" id="ML976986">
    <property type="protein sequence ID" value="KAF1958943.1"/>
    <property type="molecule type" value="Genomic_DNA"/>
</dbReference>
<dbReference type="OrthoDB" id="5598852at2759"/>
<gene>
    <name evidence="2" type="ORF">CC80DRAFT_490711</name>
</gene>
<evidence type="ECO:0000259" key="1">
    <source>
        <dbReference type="Pfam" id="PF01636"/>
    </source>
</evidence>
<feature type="domain" description="Aminoglycoside phosphotransferase" evidence="1">
    <location>
        <begin position="99"/>
        <end position="232"/>
    </location>
</feature>
<dbReference type="PANTHER" id="PTHR21310">
    <property type="entry name" value="AMINOGLYCOSIDE PHOSPHOTRANSFERASE-RELATED-RELATED"/>
    <property type="match status" value="1"/>
</dbReference>
<dbReference type="InterPro" id="IPR051678">
    <property type="entry name" value="AGP_Transferase"/>
</dbReference>
<sequence>MDTTIYSVESCIQLFFSTFTTATRAECDIKAASLVGGPVKPVPVQGLLSYTVIAGPSQADIVQFRAGRSKLDMNIAKLVHTRCAPKCSYHGQIGGQFPLSIYVMDKLDGLCYIQTRDMSPEGKAELEIRQFRTVGDLARFFVAAWKQPQRVTPTVINNLRHELEVDLHRLSQKLPDRFTGTLNHIREYLPRIFTLPFVITHGDLNETNILVDDAGYITGVIDWAESKILPFGMSLWALENVLGYMDGTGWHYYDNAKELRDEFWRVFETNIRGIQEEVKESIRLARMVGLFLRYGFEQDGLARGKVRDTDITLRYADAFCTGGI</sequence>
<protein>
    <recommendedName>
        <fullName evidence="1">Aminoglycoside phosphotransferase domain-containing protein</fullName>
    </recommendedName>
</protein>
<dbReference type="InterPro" id="IPR002575">
    <property type="entry name" value="Aminoglycoside_PTrfase"/>
</dbReference>
<proteinExistence type="predicted"/>
<dbReference type="AlphaFoldDB" id="A0A6A5U1A6"/>
<dbReference type="PANTHER" id="PTHR21310:SF59">
    <property type="entry name" value="AMINOGLYCOSIDE PHOSPHOTRANSFERASE DOMAIN-CONTAINING PROTEIN"/>
    <property type="match status" value="1"/>
</dbReference>
<dbReference type="Pfam" id="PF01636">
    <property type="entry name" value="APH"/>
    <property type="match status" value="1"/>
</dbReference>
<dbReference type="SUPFAM" id="SSF56112">
    <property type="entry name" value="Protein kinase-like (PK-like)"/>
    <property type="match status" value="1"/>
</dbReference>
<organism evidence="2 3">
    <name type="scientific">Byssothecium circinans</name>
    <dbReference type="NCBI Taxonomy" id="147558"/>
    <lineage>
        <taxon>Eukaryota</taxon>
        <taxon>Fungi</taxon>
        <taxon>Dikarya</taxon>
        <taxon>Ascomycota</taxon>
        <taxon>Pezizomycotina</taxon>
        <taxon>Dothideomycetes</taxon>
        <taxon>Pleosporomycetidae</taxon>
        <taxon>Pleosporales</taxon>
        <taxon>Massarineae</taxon>
        <taxon>Massarinaceae</taxon>
        <taxon>Byssothecium</taxon>
    </lineage>
</organism>
<dbReference type="Gene3D" id="3.90.1200.10">
    <property type="match status" value="1"/>
</dbReference>
<keyword evidence="3" id="KW-1185">Reference proteome</keyword>
<evidence type="ECO:0000313" key="2">
    <source>
        <dbReference type="EMBL" id="KAF1958943.1"/>
    </source>
</evidence>
<reference evidence="2" key="1">
    <citation type="journal article" date="2020" name="Stud. Mycol.">
        <title>101 Dothideomycetes genomes: a test case for predicting lifestyles and emergence of pathogens.</title>
        <authorList>
            <person name="Haridas S."/>
            <person name="Albert R."/>
            <person name="Binder M."/>
            <person name="Bloem J."/>
            <person name="Labutti K."/>
            <person name="Salamov A."/>
            <person name="Andreopoulos B."/>
            <person name="Baker S."/>
            <person name="Barry K."/>
            <person name="Bills G."/>
            <person name="Bluhm B."/>
            <person name="Cannon C."/>
            <person name="Castanera R."/>
            <person name="Culley D."/>
            <person name="Daum C."/>
            <person name="Ezra D."/>
            <person name="Gonzalez J."/>
            <person name="Henrissat B."/>
            <person name="Kuo A."/>
            <person name="Liang C."/>
            <person name="Lipzen A."/>
            <person name="Lutzoni F."/>
            <person name="Magnuson J."/>
            <person name="Mondo S."/>
            <person name="Nolan M."/>
            <person name="Ohm R."/>
            <person name="Pangilinan J."/>
            <person name="Park H.-J."/>
            <person name="Ramirez L."/>
            <person name="Alfaro M."/>
            <person name="Sun H."/>
            <person name="Tritt A."/>
            <person name="Yoshinaga Y."/>
            <person name="Zwiers L.-H."/>
            <person name="Turgeon B."/>
            <person name="Goodwin S."/>
            <person name="Spatafora J."/>
            <person name="Crous P."/>
            <person name="Grigoriev I."/>
        </authorList>
    </citation>
    <scope>NUCLEOTIDE SEQUENCE</scope>
    <source>
        <strain evidence="2">CBS 675.92</strain>
    </source>
</reference>
<dbReference type="Proteomes" id="UP000800035">
    <property type="component" value="Unassembled WGS sequence"/>
</dbReference>
<accession>A0A6A5U1A6</accession>
<dbReference type="InterPro" id="IPR011009">
    <property type="entry name" value="Kinase-like_dom_sf"/>
</dbReference>
<name>A0A6A5U1A6_9PLEO</name>
<evidence type="ECO:0000313" key="3">
    <source>
        <dbReference type="Proteomes" id="UP000800035"/>
    </source>
</evidence>